<dbReference type="Proteomes" id="UP000198870">
    <property type="component" value="Unassembled WGS sequence"/>
</dbReference>
<dbReference type="RefSeq" id="WP_092209852.1">
    <property type="nucleotide sequence ID" value="NZ_FMUX01000004.1"/>
</dbReference>
<dbReference type="AlphaFoldDB" id="A0A1G5DCR6"/>
<gene>
    <name evidence="1" type="ORF">SAMN05216233_104117</name>
</gene>
<dbReference type="EMBL" id="FMUX01000004">
    <property type="protein sequence ID" value="SCY12543.1"/>
    <property type="molecule type" value="Genomic_DNA"/>
</dbReference>
<organism evidence="1 2">
    <name type="scientific">Desulfoluna spongiiphila</name>
    <dbReference type="NCBI Taxonomy" id="419481"/>
    <lineage>
        <taxon>Bacteria</taxon>
        <taxon>Pseudomonadati</taxon>
        <taxon>Thermodesulfobacteriota</taxon>
        <taxon>Desulfobacteria</taxon>
        <taxon>Desulfobacterales</taxon>
        <taxon>Desulfolunaceae</taxon>
        <taxon>Desulfoluna</taxon>
    </lineage>
</organism>
<dbReference type="InterPro" id="IPR013211">
    <property type="entry name" value="LVIVD"/>
</dbReference>
<dbReference type="InterPro" id="IPR011044">
    <property type="entry name" value="Quino_amine_DH_bsu"/>
</dbReference>
<dbReference type="SUPFAM" id="SSF50969">
    <property type="entry name" value="YVTN repeat-like/Quinoprotein amine dehydrogenase"/>
    <property type="match status" value="1"/>
</dbReference>
<name>A0A1G5DCR6_9BACT</name>
<accession>A0A1G5DCR6</accession>
<dbReference type="STRING" id="419481.SAMN05216233_104117"/>
<protein>
    <submittedName>
        <fullName evidence="1">Uncharacterized conserved protein</fullName>
    </submittedName>
</protein>
<reference evidence="1 2" key="1">
    <citation type="submission" date="2016-10" db="EMBL/GenBank/DDBJ databases">
        <authorList>
            <person name="de Groot N.N."/>
        </authorList>
    </citation>
    <scope>NUCLEOTIDE SEQUENCE [LARGE SCALE GENOMIC DNA]</scope>
    <source>
        <strain evidence="1 2">AA1</strain>
    </source>
</reference>
<evidence type="ECO:0000313" key="2">
    <source>
        <dbReference type="Proteomes" id="UP000198870"/>
    </source>
</evidence>
<keyword evidence="2" id="KW-1185">Reference proteome</keyword>
<evidence type="ECO:0000313" key="1">
    <source>
        <dbReference type="EMBL" id="SCY12543.1"/>
    </source>
</evidence>
<sequence>MINRQTLTLFLAIFLLPALTWADAFSPMGTRWPAGVKKTLVGNSTTLFGANGDILAAYPKGAFETTAPASIRLNAPEGIATLDYLKIGGDKYIIAACGTGGLQVVKFDGTSFTLHGDAVVTESTHPRKDTPSPALLNIAGCVGFEARGAHLIATIDNNFGYRVFKFTTTPSLEEVARQELSRDLYTMLVDIDRWNKEPGHDCILTVAQNREMGLLDITKGIHDQWEIKGLGKLTFDIPNLPSTALLYMSTLTLRVADDTAHVVENSMGHFLSFGIQGTPPYLSQTYPIADSDGITLGYPLDLSMGGAYACITTLADNDDNPPGVQVMKLANKAVVGTLAQEGAGAVHQTDATTLFLMDIKSGLSKITLSTSGSPAQGPHVATPFAVDELLARENHLFFVDGLDSDKAGVRVMDILNATQPKCVFFGPTNGRACDLAVDKDFYRLFVADKSEGVYCYSMNSDFVSSEDDLDNPEPPSPIAPLPLATLGIEHFDHESPLSITVSSKNHGGVNTDYLHVLTEGGKLFSFPLPVPLGSPQIHTIDTDERVDFVDLPGTPKTVEPFASDYLLVACGPQGLQVVDLFSNPDTPGTLSHAIEASHTAGLSNTVNVSSDGTRHACVADDGAGIVTLDLFADQNTPALITLAKKSSYTIDSGHVIDLFLTDNNNLYAVTDQSSDNLLILDMSDPSTPGLLSRETSPGSPRAIVAATTGGLSSDSPSLRAAYIADGQGGLTVRQTTNDDNSQEQVWHDDSSSCFIQTLR</sequence>
<proteinExistence type="predicted"/>
<dbReference type="Pfam" id="PF08309">
    <property type="entry name" value="LVIVD"/>
    <property type="match status" value="1"/>
</dbReference>